<protein>
    <submittedName>
        <fullName evidence="2">Uncharacterized protein</fullName>
    </submittedName>
</protein>
<keyword evidence="3" id="KW-1185">Reference proteome</keyword>
<sequence>MQLRHLEQAERHVAQGERNIAKQEERIADLARRGANTTEAQKLLNTFFAIQMQHIQHRNRILTELEE</sequence>
<dbReference type="GeneID" id="64071927"/>
<organism evidence="2 3">
    <name type="scientific">Bradyrhizobium daqingense</name>
    <dbReference type="NCBI Taxonomy" id="993502"/>
    <lineage>
        <taxon>Bacteria</taxon>
        <taxon>Pseudomonadati</taxon>
        <taxon>Pseudomonadota</taxon>
        <taxon>Alphaproteobacteria</taxon>
        <taxon>Hyphomicrobiales</taxon>
        <taxon>Nitrobacteraceae</taxon>
        <taxon>Bradyrhizobium</taxon>
    </lineage>
</organism>
<dbReference type="OrthoDB" id="8387530at2"/>
<evidence type="ECO:0000256" key="1">
    <source>
        <dbReference type="SAM" id="MobiDB-lite"/>
    </source>
</evidence>
<comment type="caution">
    <text evidence="2">The sequence shown here is derived from an EMBL/GenBank/DDBJ whole genome shotgun (WGS) entry which is preliminary data.</text>
</comment>
<dbReference type="Proteomes" id="UP000317176">
    <property type="component" value="Unassembled WGS sequence"/>
</dbReference>
<feature type="region of interest" description="Disordered" evidence="1">
    <location>
        <begin position="1"/>
        <end position="20"/>
    </location>
</feature>
<accession>A0A562KK05</accession>
<evidence type="ECO:0000313" key="2">
    <source>
        <dbReference type="EMBL" id="TWH95748.1"/>
    </source>
</evidence>
<dbReference type="RefSeq" id="WP_018640766.1">
    <property type="nucleotide sequence ID" value="NZ_CP088014.1"/>
</dbReference>
<dbReference type="AlphaFoldDB" id="A0A562KK05"/>
<proteinExistence type="predicted"/>
<reference evidence="2 3" key="1">
    <citation type="journal article" date="2015" name="Stand. Genomic Sci.">
        <title>Genomic Encyclopedia of Bacterial and Archaeal Type Strains, Phase III: the genomes of soil and plant-associated and newly described type strains.</title>
        <authorList>
            <person name="Whitman W.B."/>
            <person name="Woyke T."/>
            <person name="Klenk H.P."/>
            <person name="Zhou Y."/>
            <person name="Lilburn T.G."/>
            <person name="Beck B.J."/>
            <person name="De Vos P."/>
            <person name="Vandamme P."/>
            <person name="Eisen J.A."/>
            <person name="Garrity G."/>
            <person name="Hugenholtz P."/>
            <person name="Kyrpides N.C."/>
        </authorList>
    </citation>
    <scope>NUCLEOTIDE SEQUENCE [LARGE SCALE GENOMIC DNA]</scope>
    <source>
        <strain evidence="2 3">CGMCC 1.10947</strain>
    </source>
</reference>
<evidence type="ECO:0000313" key="3">
    <source>
        <dbReference type="Proteomes" id="UP000317176"/>
    </source>
</evidence>
<gene>
    <name evidence="2" type="ORF">IQ17_06528</name>
</gene>
<dbReference type="EMBL" id="VLKL01000030">
    <property type="protein sequence ID" value="TWH95748.1"/>
    <property type="molecule type" value="Genomic_DNA"/>
</dbReference>
<name>A0A562KK05_9BRAD</name>